<name>A0A284S4G0_ARMOS</name>
<dbReference type="Proteomes" id="UP000219338">
    <property type="component" value="Unassembled WGS sequence"/>
</dbReference>
<protein>
    <submittedName>
        <fullName evidence="1">Uncharacterized protein</fullName>
    </submittedName>
</protein>
<dbReference type="EMBL" id="FUEG01000031">
    <property type="protein sequence ID" value="SJL15856.1"/>
    <property type="molecule type" value="Genomic_DNA"/>
</dbReference>
<reference evidence="2" key="1">
    <citation type="journal article" date="2017" name="Nat. Ecol. Evol.">
        <title>Genome expansion and lineage-specific genetic innovations in the forest pathogenic fungi Armillaria.</title>
        <authorList>
            <person name="Sipos G."/>
            <person name="Prasanna A.N."/>
            <person name="Walter M.C."/>
            <person name="O'Connor E."/>
            <person name="Balint B."/>
            <person name="Krizsan K."/>
            <person name="Kiss B."/>
            <person name="Hess J."/>
            <person name="Varga T."/>
            <person name="Slot J."/>
            <person name="Riley R."/>
            <person name="Boka B."/>
            <person name="Rigling D."/>
            <person name="Barry K."/>
            <person name="Lee J."/>
            <person name="Mihaltcheva S."/>
            <person name="LaButti K."/>
            <person name="Lipzen A."/>
            <person name="Waldron R."/>
            <person name="Moloney N.M."/>
            <person name="Sperisen C."/>
            <person name="Kredics L."/>
            <person name="Vagvoelgyi C."/>
            <person name="Patrignani A."/>
            <person name="Fitzpatrick D."/>
            <person name="Nagy I."/>
            <person name="Doyle S."/>
            <person name="Anderson J.B."/>
            <person name="Grigoriev I.V."/>
            <person name="Gueldener U."/>
            <person name="Muensterkoetter M."/>
            <person name="Nagy L.G."/>
        </authorList>
    </citation>
    <scope>NUCLEOTIDE SEQUENCE [LARGE SCALE GENOMIC DNA]</scope>
    <source>
        <strain evidence="2">C18/9</strain>
    </source>
</reference>
<evidence type="ECO:0000313" key="1">
    <source>
        <dbReference type="EMBL" id="SJL15856.1"/>
    </source>
</evidence>
<keyword evidence="2" id="KW-1185">Reference proteome</keyword>
<evidence type="ECO:0000313" key="2">
    <source>
        <dbReference type="Proteomes" id="UP000219338"/>
    </source>
</evidence>
<organism evidence="1 2">
    <name type="scientific">Armillaria ostoyae</name>
    <name type="common">Armillaria root rot fungus</name>
    <dbReference type="NCBI Taxonomy" id="47428"/>
    <lineage>
        <taxon>Eukaryota</taxon>
        <taxon>Fungi</taxon>
        <taxon>Dikarya</taxon>
        <taxon>Basidiomycota</taxon>
        <taxon>Agaricomycotina</taxon>
        <taxon>Agaricomycetes</taxon>
        <taxon>Agaricomycetidae</taxon>
        <taxon>Agaricales</taxon>
        <taxon>Marasmiineae</taxon>
        <taxon>Physalacriaceae</taxon>
        <taxon>Armillaria</taxon>
    </lineage>
</organism>
<accession>A0A284S4G0</accession>
<proteinExistence type="predicted"/>
<sequence>MATMSAYPQDHLAHAAFHNRLQASCCLVWSGAGPQARGLELSTRSLGVSGMDWHVHQVFQRTHPRIATAASHFGVNYPTPLLNPVEPVAAD</sequence>
<dbReference type="AlphaFoldDB" id="A0A284S4G0"/>
<gene>
    <name evidence="1" type="ORF">ARMOST_19362</name>
</gene>